<sequence>MWAHGAEESSICIAFLGLINGIELFSGLMCLKSSRGSAPSLSVSVCILSVCLSDWKILSSSLFCFLFLFMYMVVGR</sequence>
<keyword evidence="3" id="KW-1185">Reference proteome</keyword>
<reference evidence="2 3" key="3">
    <citation type="journal article" date="2010" name="BMC Genomics">
        <title>Transcriptome sequencing and comparative analysis of cucumber flowers with different sex types.</title>
        <authorList>
            <person name="Guo S."/>
            <person name="Zheng Y."/>
            <person name="Joung J.G."/>
            <person name="Liu S."/>
            <person name="Zhang Z."/>
            <person name="Crasta O.R."/>
            <person name="Sobral B.W."/>
            <person name="Xu Y."/>
            <person name="Huang S."/>
            <person name="Fei Z."/>
        </authorList>
    </citation>
    <scope>NUCLEOTIDE SEQUENCE [LARGE SCALE GENOMIC DNA]</scope>
    <source>
        <strain evidence="3">cv. 9930</strain>
    </source>
</reference>
<dbReference type="AlphaFoldDB" id="A0A0A0KLY7"/>
<reference evidence="2 3" key="4">
    <citation type="journal article" date="2011" name="BMC Genomics">
        <title>RNA-Seq improves annotation of protein-coding genes in the cucumber genome.</title>
        <authorList>
            <person name="Li Z."/>
            <person name="Zhang Z."/>
            <person name="Yan P."/>
            <person name="Huang S."/>
            <person name="Fei Z."/>
            <person name="Lin K."/>
        </authorList>
    </citation>
    <scope>NUCLEOTIDE SEQUENCE [LARGE SCALE GENOMIC DNA]</scope>
    <source>
        <strain evidence="3">cv. 9930</strain>
    </source>
</reference>
<evidence type="ECO:0000313" key="3">
    <source>
        <dbReference type="Proteomes" id="UP000029981"/>
    </source>
</evidence>
<evidence type="ECO:0000313" key="2">
    <source>
        <dbReference type="EMBL" id="KGN50593.1"/>
    </source>
</evidence>
<feature type="transmembrane region" description="Helical" evidence="1">
    <location>
        <begin position="57"/>
        <end position="74"/>
    </location>
</feature>
<evidence type="ECO:0000256" key="1">
    <source>
        <dbReference type="SAM" id="Phobius"/>
    </source>
</evidence>
<name>A0A0A0KLY7_CUCSA</name>
<proteinExistence type="predicted"/>
<keyword evidence="1" id="KW-1133">Transmembrane helix</keyword>
<accession>A0A0A0KLY7</accession>
<dbReference type="Proteomes" id="UP000029981">
    <property type="component" value="Chromosome 5"/>
</dbReference>
<reference evidence="2 3" key="2">
    <citation type="journal article" date="2009" name="PLoS ONE">
        <title>An integrated genetic and cytogenetic map of the cucumber genome.</title>
        <authorList>
            <person name="Ren Y."/>
            <person name="Zhang Z."/>
            <person name="Liu J."/>
            <person name="Staub J.E."/>
            <person name="Han Y."/>
            <person name="Cheng Z."/>
            <person name="Li X."/>
            <person name="Lu J."/>
            <person name="Miao H."/>
            <person name="Kang H."/>
            <person name="Xie B."/>
            <person name="Gu X."/>
            <person name="Wang X."/>
            <person name="Du Y."/>
            <person name="Jin W."/>
            <person name="Huang S."/>
        </authorList>
    </citation>
    <scope>NUCLEOTIDE SEQUENCE [LARGE SCALE GENOMIC DNA]</scope>
    <source>
        <strain evidence="3">cv. 9930</strain>
    </source>
</reference>
<dbReference type="Gramene" id="KGN50593">
    <property type="protein sequence ID" value="KGN50593"/>
    <property type="gene ID" value="Csa_5G188890"/>
</dbReference>
<organism evidence="2 3">
    <name type="scientific">Cucumis sativus</name>
    <name type="common">Cucumber</name>
    <dbReference type="NCBI Taxonomy" id="3659"/>
    <lineage>
        <taxon>Eukaryota</taxon>
        <taxon>Viridiplantae</taxon>
        <taxon>Streptophyta</taxon>
        <taxon>Embryophyta</taxon>
        <taxon>Tracheophyta</taxon>
        <taxon>Spermatophyta</taxon>
        <taxon>Magnoliopsida</taxon>
        <taxon>eudicotyledons</taxon>
        <taxon>Gunneridae</taxon>
        <taxon>Pentapetalae</taxon>
        <taxon>rosids</taxon>
        <taxon>fabids</taxon>
        <taxon>Cucurbitales</taxon>
        <taxon>Cucurbitaceae</taxon>
        <taxon>Benincaseae</taxon>
        <taxon>Cucumis</taxon>
    </lineage>
</organism>
<keyword evidence="1" id="KW-0472">Membrane</keyword>
<reference evidence="2 3" key="1">
    <citation type="journal article" date="2009" name="Nat. Genet.">
        <title>The genome of the cucumber, Cucumis sativus L.</title>
        <authorList>
            <person name="Huang S."/>
            <person name="Li R."/>
            <person name="Zhang Z."/>
            <person name="Li L."/>
            <person name="Gu X."/>
            <person name="Fan W."/>
            <person name="Lucas W.J."/>
            <person name="Wang X."/>
            <person name="Xie B."/>
            <person name="Ni P."/>
            <person name="Ren Y."/>
            <person name="Zhu H."/>
            <person name="Li J."/>
            <person name="Lin K."/>
            <person name="Jin W."/>
            <person name="Fei Z."/>
            <person name="Li G."/>
            <person name="Staub J."/>
            <person name="Kilian A."/>
            <person name="van der Vossen E.A."/>
            <person name="Wu Y."/>
            <person name="Guo J."/>
            <person name="He J."/>
            <person name="Jia Z."/>
            <person name="Ren Y."/>
            <person name="Tian G."/>
            <person name="Lu Y."/>
            <person name="Ruan J."/>
            <person name="Qian W."/>
            <person name="Wang M."/>
            <person name="Huang Q."/>
            <person name="Li B."/>
            <person name="Xuan Z."/>
            <person name="Cao J."/>
            <person name="Asan"/>
            <person name="Wu Z."/>
            <person name="Zhang J."/>
            <person name="Cai Q."/>
            <person name="Bai Y."/>
            <person name="Zhao B."/>
            <person name="Han Y."/>
            <person name="Li Y."/>
            <person name="Li X."/>
            <person name="Wang S."/>
            <person name="Shi Q."/>
            <person name="Liu S."/>
            <person name="Cho W.K."/>
            <person name="Kim J.Y."/>
            <person name="Xu Y."/>
            <person name="Heller-Uszynska K."/>
            <person name="Miao H."/>
            <person name="Cheng Z."/>
            <person name="Zhang S."/>
            <person name="Wu J."/>
            <person name="Yang Y."/>
            <person name="Kang H."/>
            <person name="Li M."/>
            <person name="Liang H."/>
            <person name="Ren X."/>
            <person name="Shi Z."/>
            <person name="Wen M."/>
            <person name="Jian M."/>
            <person name="Yang H."/>
            <person name="Zhang G."/>
            <person name="Yang Z."/>
            <person name="Chen R."/>
            <person name="Liu S."/>
            <person name="Li J."/>
            <person name="Ma L."/>
            <person name="Liu H."/>
            <person name="Zhou Y."/>
            <person name="Zhao J."/>
            <person name="Fang X."/>
            <person name="Li G."/>
            <person name="Fang L."/>
            <person name="Li Y."/>
            <person name="Liu D."/>
            <person name="Zheng H."/>
            <person name="Zhang Y."/>
            <person name="Qin N."/>
            <person name="Li Z."/>
            <person name="Yang G."/>
            <person name="Yang S."/>
            <person name="Bolund L."/>
            <person name="Kristiansen K."/>
            <person name="Zheng H."/>
            <person name="Li S."/>
            <person name="Zhang X."/>
            <person name="Yang H."/>
            <person name="Wang J."/>
            <person name="Sun R."/>
            <person name="Zhang B."/>
            <person name="Jiang S."/>
            <person name="Wang J."/>
            <person name="Du Y."/>
            <person name="Li S."/>
        </authorList>
    </citation>
    <scope>NUCLEOTIDE SEQUENCE [LARGE SCALE GENOMIC DNA]</scope>
    <source>
        <strain evidence="3">cv. 9930</strain>
    </source>
</reference>
<protein>
    <submittedName>
        <fullName evidence="2">Uncharacterized protein</fullName>
    </submittedName>
</protein>
<keyword evidence="1" id="KW-0812">Transmembrane</keyword>
<dbReference type="EMBL" id="CM002926">
    <property type="protein sequence ID" value="KGN50593.1"/>
    <property type="molecule type" value="Genomic_DNA"/>
</dbReference>
<gene>
    <name evidence="2" type="ORF">Csa_5G188890</name>
</gene>